<evidence type="ECO:0000256" key="1">
    <source>
        <dbReference type="SAM" id="Phobius"/>
    </source>
</evidence>
<gene>
    <name evidence="2" type="ORF">PG915_21325</name>
</gene>
<name>A0AAU8BQN8_9VIBR</name>
<proteinExistence type="predicted"/>
<keyword evidence="1" id="KW-0812">Transmembrane</keyword>
<evidence type="ECO:0000313" key="2">
    <source>
        <dbReference type="EMBL" id="XCD17832.1"/>
    </source>
</evidence>
<feature type="transmembrane region" description="Helical" evidence="1">
    <location>
        <begin position="219"/>
        <end position="244"/>
    </location>
</feature>
<evidence type="ECO:0008006" key="3">
    <source>
        <dbReference type="Google" id="ProtNLM"/>
    </source>
</evidence>
<dbReference type="AlphaFoldDB" id="A0AAU8BQN8"/>
<protein>
    <recommendedName>
        <fullName evidence="3">Cyclic diguanylate phosphodiesterase CSS motif-containing domain-containing protein</fullName>
    </recommendedName>
</protein>
<dbReference type="RefSeq" id="WP_353499004.1">
    <property type="nucleotide sequence ID" value="NZ_CP115921.1"/>
</dbReference>
<sequence>MFPKRTWQNLIFIFLYTLLIGCVYQVLTFRQELSSSAEQILSKVEFQLSKIERELRAVYQPTDCSTEAQKVLAHHVFRSIGLRGLAVGTVQSGDEESFIACSNFGQHKAAVTSTFWDARYSRDVAFAKIKQIEYRRDPSYALAIIKDNTIVLGAINPRIILGWWIEPFFPETKAVLSFSNGEALLSRGIDIADGDGIEMTTDSERYPIQIRVTQPITVLWGKLLTFIERLTLGGVLVFGSLLLFDVYRRSTRRENPEQDFEVSHD</sequence>
<keyword evidence="1" id="KW-0472">Membrane</keyword>
<accession>A0AAU8BQN8</accession>
<dbReference type="KEGG" id="vck:PG915_21325"/>
<dbReference type="EMBL" id="CP115921">
    <property type="protein sequence ID" value="XCD17832.1"/>
    <property type="molecule type" value="Genomic_DNA"/>
</dbReference>
<organism evidence="2">
    <name type="scientific">Vibrio chaetopteri</name>
    <dbReference type="NCBI Taxonomy" id="3016528"/>
    <lineage>
        <taxon>Bacteria</taxon>
        <taxon>Pseudomonadati</taxon>
        <taxon>Pseudomonadota</taxon>
        <taxon>Gammaproteobacteria</taxon>
        <taxon>Vibrionales</taxon>
        <taxon>Vibrionaceae</taxon>
        <taxon>Vibrio</taxon>
    </lineage>
</organism>
<dbReference type="PROSITE" id="PS51257">
    <property type="entry name" value="PROKAR_LIPOPROTEIN"/>
    <property type="match status" value="1"/>
</dbReference>
<reference evidence="2" key="1">
    <citation type="submission" date="2023-01" db="EMBL/GenBank/DDBJ databases">
        <title>Vibrio sp. CB1-14 genome sequencing.</title>
        <authorList>
            <person name="Otstavnykh N."/>
            <person name="Isaeva M."/>
            <person name="Meleshko D."/>
        </authorList>
    </citation>
    <scope>NUCLEOTIDE SEQUENCE</scope>
    <source>
        <strain evidence="2">CB1-14</strain>
    </source>
</reference>
<keyword evidence="1" id="KW-1133">Transmembrane helix</keyword>